<feature type="region of interest" description="Disordered" evidence="2">
    <location>
        <begin position="1"/>
        <end position="29"/>
    </location>
</feature>
<dbReference type="AlphaFoldDB" id="A0A8X6RMC9"/>
<protein>
    <submittedName>
        <fullName evidence="3">Retrovirus-related Pol polyprotein from transposon 17.6</fullName>
    </submittedName>
</protein>
<feature type="coiled-coil region" evidence="1">
    <location>
        <begin position="518"/>
        <end position="552"/>
    </location>
</feature>
<keyword evidence="4" id="KW-1185">Reference proteome</keyword>
<dbReference type="SUPFAM" id="SSF47353">
    <property type="entry name" value="Retrovirus capsid dimerization domain-like"/>
    <property type="match status" value="1"/>
</dbReference>
<proteinExistence type="predicted"/>
<feature type="region of interest" description="Disordered" evidence="2">
    <location>
        <begin position="373"/>
        <end position="395"/>
    </location>
</feature>
<dbReference type="InterPro" id="IPR001969">
    <property type="entry name" value="Aspartic_peptidase_AS"/>
</dbReference>
<feature type="coiled-coil region" evidence="1">
    <location>
        <begin position="80"/>
        <end position="114"/>
    </location>
</feature>
<dbReference type="SUPFAM" id="SSF56672">
    <property type="entry name" value="DNA/RNA polymerases"/>
    <property type="match status" value="1"/>
</dbReference>
<feature type="compositionally biased region" description="Polar residues" evidence="2">
    <location>
        <begin position="378"/>
        <end position="391"/>
    </location>
</feature>
<dbReference type="CDD" id="cd00303">
    <property type="entry name" value="retropepsin_like"/>
    <property type="match status" value="1"/>
</dbReference>
<dbReference type="PANTHER" id="PTHR46888">
    <property type="entry name" value="ZINC KNUCKLE DOMAINCONTAINING PROTEIN-RELATED"/>
    <property type="match status" value="1"/>
</dbReference>
<dbReference type="SUPFAM" id="SSF50630">
    <property type="entry name" value="Acid proteases"/>
    <property type="match status" value="1"/>
</dbReference>
<evidence type="ECO:0000313" key="3">
    <source>
        <dbReference type="EMBL" id="GFX95362.1"/>
    </source>
</evidence>
<evidence type="ECO:0000256" key="2">
    <source>
        <dbReference type="SAM" id="MobiDB-lite"/>
    </source>
</evidence>
<evidence type="ECO:0000313" key="4">
    <source>
        <dbReference type="Proteomes" id="UP000887159"/>
    </source>
</evidence>
<keyword evidence="1" id="KW-0175">Coiled coil</keyword>
<dbReference type="Gene3D" id="2.40.70.10">
    <property type="entry name" value="Acid Proteases"/>
    <property type="match status" value="1"/>
</dbReference>
<dbReference type="GO" id="GO:0004190">
    <property type="term" value="F:aspartic-type endopeptidase activity"/>
    <property type="evidence" value="ECO:0007669"/>
    <property type="project" value="InterPro"/>
</dbReference>
<sequence length="616" mass="72681">MFDPSPFANPTPLAHADTSKDVLPKGGTSQKSTRRFVLATELNLKFDKSMTIATLKDLIISSENYDEELTKNIHSTIVDDRKAREEYLRTEEQKEKLRIEKQKEKLRIEEREEKLRFEQLSDTKFLVKEVSKFVHRFDLKEDISLYLKLFERQAQRLNIDQENWVSHLLGLLPTEVSQIIAREPDDKANSYEHVKDLLLKRFKLTPEKFRQLFFTHQKAPERTWIDFYHELNTYFNGWIDGLKIDTFKKLSDLIITDQLKRKTPFQFKEYYLDEWANMNSPVQLAEKLEEFEDFKRTLKQKSSSPFVKKQEFRFTEKNRRYEAPGKFEYNRKDKKFPASTNYNKHYEAPVTKYESVKRYQDSAQKGYYNKNYEKHSNHNASKHAQTNYSKSQKFKEPPKETCTLIVKEGLLTKEIFFGKVKITALIDSGSTVSLLRENTSRRIMDPTKLSKNKMLLTGIGEAQVTTIGSFEHEFKIDDENYSLTWHVVPTDKLKFEAVIGSDLLEQASISFTKEGVKFNKYENHAQLMQISAENLQEELDLRHVENRQIKKELEKLIQDYKPEKTASTDVTMRIILKDEEPVCQHPRRLAFTERQEVNKQIEEWLNEGIIRPSSAE</sequence>
<dbReference type="GO" id="GO:0071897">
    <property type="term" value="P:DNA biosynthetic process"/>
    <property type="evidence" value="ECO:0007669"/>
    <property type="project" value="UniProtKB-ARBA"/>
</dbReference>
<name>A0A8X6RMC9_TRICX</name>
<dbReference type="EMBL" id="BMAU01021186">
    <property type="protein sequence ID" value="GFX95362.1"/>
    <property type="molecule type" value="Genomic_DNA"/>
</dbReference>
<dbReference type="InterPro" id="IPR021109">
    <property type="entry name" value="Peptidase_aspartic_dom_sf"/>
</dbReference>
<gene>
    <name evidence="3" type="primary">pol_2316</name>
    <name evidence="3" type="ORF">TNCV_3684141</name>
</gene>
<dbReference type="GO" id="GO:0006508">
    <property type="term" value="P:proteolysis"/>
    <property type="evidence" value="ECO:0007669"/>
    <property type="project" value="InterPro"/>
</dbReference>
<evidence type="ECO:0000256" key="1">
    <source>
        <dbReference type="SAM" id="Coils"/>
    </source>
</evidence>
<reference evidence="3" key="1">
    <citation type="submission" date="2020-08" db="EMBL/GenBank/DDBJ databases">
        <title>Multicomponent nature underlies the extraordinary mechanical properties of spider dragline silk.</title>
        <authorList>
            <person name="Kono N."/>
            <person name="Nakamura H."/>
            <person name="Mori M."/>
            <person name="Yoshida Y."/>
            <person name="Ohtoshi R."/>
            <person name="Malay A.D."/>
            <person name="Moran D.A.P."/>
            <person name="Tomita M."/>
            <person name="Numata K."/>
            <person name="Arakawa K."/>
        </authorList>
    </citation>
    <scope>NUCLEOTIDE SEQUENCE</scope>
</reference>
<dbReference type="InterPro" id="IPR043502">
    <property type="entry name" value="DNA/RNA_pol_sf"/>
</dbReference>
<comment type="caution">
    <text evidence="3">The sequence shown here is derived from an EMBL/GenBank/DDBJ whole genome shotgun (WGS) entry which is preliminary data.</text>
</comment>
<dbReference type="Proteomes" id="UP000887159">
    <property type="component" value="Unassembled WGS sequence"/>
</dbReference>
<dbReference type="PANTHER" id="PTHR46888:SF1">
    <property type="entry name" value="RIBONUCLEASE H"/>
    <property type="match status" value="1"/>
</dbReference>
<dbReference type="Gene3D" id="3.10.10.10">
    <property type="entry name" value="HIV Type 1 Reverse Transcriptase, subunit A, domain 1"/>
    <property type="match status" value="1"/>
</dbReference>
<accession>A0A8X6RMC9</accession>
<organism evidence="3 4">
    <name type="scientific">Trichonephila clavipes</name>
    <name type="common">Golden silk orbweaver</name>
    <name type="synonym">Nephila clavipes</name>
    <dbReference type="NCBI Taxonomy" id="2585209"/>
    <lineage>
        <taxon>Eukaryota</taxon>
        <taxon>Metazoa</taxon>
        <taxon>Ecdysozoa</taxon>
        <taxon>Arthropoda</taxon>
        <taxon>Chelicerata</taxon>
        <taxon>Arachnida</taxon>
        <taxon>Araneae</taxon>
        <taxon>Araneomorphae</taxon>
        <taxon>Entelegynae</taxon>
        <taxon>Araneoidea</taxon>
        <taxon>Nephilidae</taxon>
        <taxon>Trichonephila</taxon>
    </lineage>
</organism>
<dbReference type="PROSITE" id="PS00141">
    <property type="entry name" value="ASP_PROTEASE"/>
    <property type="match status" value="1"/>
</dbReference>